<comment type="caution">
    <text evidence="3">The sequence shown here is derived from an EMBL/GenBank/DDBJ whole genome shotgun (WGS) entry which is preliminary data.</text>
</comment>
<feature type="chain" id="PRO_5030575823" evidence="1">
    <location>
        <begin position="23"/>
        <end position="551"/>
    </location>
</feature>
<evidence type="ECO:0000313" key="4">
    <source>
        <dbReference type="Proteomes" id="UP000566813"/>
    </source>
</evidence>
<feature type="signal peptide" evidence="1">
    <location>
        <begin position="1"/>
        <end position="22"/>
    </location>
</feature>
<dbReference type="RefSeq" id="WP_185664942.1">
    <property type="nucleotide sequence ID" value="NZ_JACLAW010000011.1"/>
</dbReference>
<dbReference type="InterPro" id="IPR050309">
    <property type="entry name" value="Type-B_Carboxylest/Lipase"/>
</dbReference>
<dbReference type="Proteomes" id="UP000566813">
    <property type="component" value="Unassembled WGS sequence"/>
</dbReference>
<evidence type="ECO:0000256" key="1">
    <source>
        <dbReference type="SAM" id="SignalP"/>
    </source>
</evidence>
<dbReference type="SUPFAM" id="SSF53474">
    <property type="entry name" value="alpha/beta-Hydrolases"/>
    <property type="match status" value="1"/>
</dbReference>
<dbReference type="EMBL" id="JACLAW010000011">
    <property type="protein sequence ID" value="MBC2666637.1"/>
    <property type="molecule type" value="Genomic_DNA"/>
</dbReference>
<proteinExistence type="predicted"/>
<keyword evidence="4" id="KW-1185">Reference proteome</keyword>
<gene>
    <name evidence="3" type="ORF">H7F51_14025</name>
</gene>
<dbReference type="InterPro" id="IPR029058">
    <property type="entry name" value="AB_hydrolase_fold"/>
</dbReference>
<keyword evidence="1" id="KW-0732">Signal</keyword>
<organism evidence="3 4">
    <name type="scientific">Novosphingobium flavum</name>
    <dbReference type="NCBI Taxonomy" id="1778672"/>
    <lineage>
        <taxon>Bacteria</taxon>
        <taxon>Pseudomonadati</taxon>
        <taxon>Pseudomonadota</taxon>
        <taxon>Alphaproteobacteria</taxon>
        <taxon>Sphingomonadales</taxon>
        <taxon>Sphingomonadaceae</taxon>
        <taxon>Novosphingobium</taxon>
    </lineage>
</organism>
<dbReference type="Pfam" id="PF00135">
    <property type="entry name" value="COesterase"/>
    <property type="match status" value="1"/>
</dbReference>
<reference evidence="3 4" key="1">
    <citation type="submission" date="2020-08" db="EMBL/GenBank/DDBJ databases">
        <title>The genome sequence of type strain Novosphingobium flavum NBRC 111647.</title>
        <authorList>
            <person name="Liu Y."/>
        </authorList>
    </citation>
    <scope>NUCLEOTIDE SEQUENCE [LARGE SCALE GENOMIC DNA]</scope>
    <source>
        <strain evidence="3 4">NBRC 111647</strain>
    </source>
</reference>
<dbReference type="Gene3D" id="3.40.50.1820">
    <property type="entry name" value="alpha/beta hydrolase"/>
    <property type="match status" value="1"/>
</dbReference>
<dbReference type="PANTHER" id="PTHR11559">
    <property type="entry name" value="CARBOXYLESTERASE"/>
    <property type="match status" value="1"/>
</dbReference>
<dbReference type="AlphaFoldDB" id="A0A7X1FUM1"/>
<name>A0A7X1FUM1_9SPHN</name>
<protein>
    <submittedName>
        <fullName evidence="3">Carboxylesterase family protein</fullName>
    </submittedName>
</protein>
<dbReference type="InterPro" id="IPR002018">
    <property type="entry name" value="CarbesteraseB"/>
</dbReference>
<sequence>MKGTLARIFLAVALLMSAPAPAALKGPVKTDAGQVSGAVTDPSISVFRGVPYAAAPVGDLRFRPPAPVVPWKGVRSAERPGLICPRLPSPNGPSSPNDTGNLPIGEDCLNLDIYTGAQGGGERRPVMVWFHGGTRGAGSSSAPTYESTALAKKGAVVVLVNFRGGPLGFLATPELSRESGHNASGNYALMDDIAALKWIKRNIGAFGGDPGNVTIFGESLGAGTVNFLALSPFSKGLFQRRITQSHSLYSHDPMIQDHGTRSQTMKEAEASGEQFMQLAGVKTAAELRRLPWEKIFDAFARSFKPGPLTGFANEMPWTYVIDGYIVPHNYTDTYAAHAQVDADALTGENRDENGAAADTAFALVAAGKATAPRYTTALLPRSEYLAFVHQRYGVMADEYLKLYPADTDQQGFETANAASRDSGQLSSFMWAEQVTPGSKKHVYIYRFSQAPPGPNHDVTGAYHGADLRYVFNNPLSNWTDEDHRVADMMSSYWVNFARTGNPNGPGLPNWPAFDGKTLSTMELGRSNAPIPFPEPAKVDFWRRYYASQPAL</sequence>
<evidence type="ECO:0000259" key="2">
    <source>
        <dbReference type="Pfam" id="PF00135"/>
    </source>
</evidence>
<evidence type="ECO:0000313" key="3">
    <source>
        <dbReference type="EMBL" id="MBC2666637.1"/>
    </source>
</evidence>
<accession>A0A7X1FUM1</accession>
<feature type="domain" description="Carboxylesterase type B" evidence="2">
    <location>
        <begin position="28"/>
        <end position="541"/>
    </location>
</feature>